<dbReference type="HOGENOM" id="CLU_084155_0_0_7"/>
<dbReference type="InterPro" id="IPR009078">
    <property type="entry name" value="Ferritin-like_SF"/>
</dbReference>
<protein>
    <submittedName>
        <fullName evidence="2">Rhodanese homology domain and ferritin-like domain protein</fullName>
    </submittedName>
</protein>
<dbReference type="AlphaFoldDB" id="Q3A294"/>
<sequence>MSILNYFKPVSTWSVQQVRDFLQRKSAKDYNLVDVRQPGEYEAGHLPGAILIPVRQIEERFKELDPEKPTITYCAAGVRSRAAAAALKNVGFKEVYSMSGGINAWEGLVAVNEPELGAVWFDPAHTPEDHIAMAWLLEDGTRQFYATLADTRHQAGESEFFGRMAAVEEQHKQSLMNLFSGIRGSHEDLPAAVLKERGEQTVLEGGVTLDQALKFVQGKPVQEVLELAISFESNALDRYMLLYAHMSDPKSREVFLRLADQERQHLRQLSDRLDQVLAGL</sequence>
<dbReference type="Pfam" id="PF00581">
    <property type="entry name" value="Rhodanese"/>
    <property type="match status" value="1"/>
</dbReference>
<dbReference type="SUPFAM" id="SSF52821">
    <property type="entry name" value="Rhodanese/Cell cycle control phosphatase"/>
    <property type="match status" value="1"/>
</dbReference>
<dbReference type="Gene3D" id="1.20.1260.10">
    <property type="match status" value="1"/>
</dbReference>
<dbReference type="PROSITE" id="PS00380">
    <property type="entry name" value="RHODANESE_1"/>
    <property type="match status" value="1"/>
</dbReference>
<evidence type="ECO:0000313" key="3">
    <source>
        <dbReference type="Proteomes" id="UP000002534"/>
    </source>
</evidence>
<dbReference type="SUPFAM" id="SSF47240">
    <property type="entry name" value="Ferritin-like"/>
    <property type="match status" value="1"/>
</dbReference>
<dbReference type="PANTHER" id="PTHR43031:SF1">
    <property type="entry name" value="PYRIDINE NUCLEOTIDE-DISULPHIDE OXIDOREDUCTASE"/>
    <property type="match status" value="1"/>
</dbReference>
<dbReference type="EMBL" id="CP000142">
    <property type="protein sequence ID" value="ABA89513.1"/>
    <property type="molecule type" value="Genomic_DNA"/>
</dbReference>
<accession>Q3A294</accession>
<dbReference type="Gene3D" id="3.40.250.10">
    <property type="entry name" value="Rhodanese-like domain"/>
    <property type="match status" value="1"/>
</dbReference>
<proteinExistence type="predicted"/>
<dbReference type="InterPro" id="IPR050229">
    <property type="entry name" value="GlpE_sulfurtransferase"/>
</dbReference>
<name>Q3A294_SYNC1</name>
<dbReference type="InterPro" id="IPR036873">
    <property type="entry name" value="Rhodanese-like_dom_sf"/>
</dbReference>
<dbReference type="eggNOG" id="COG1633">
    <property type="taxonomic scope" value="Bacteria"/>
</dbReference>
<dbReference type="InterPro" id="IPR012347">
    <property type="entry name" value="Ferritin-like"/>
</dbReference>
<dbReference type="STRING" id="338963.Pcar_2274"/>
<dbReference type="SMART" id="SM00450">
    <property type="entry name" value="RHOD"/>
    <property type="match status" value="1"/>
</dbReference>
<dbReference type="CDD" id="cd01045">
    <property type="entry name" value="Ferritin_like_AB"/>
    <property type="match status" value="1"/>
</dbReference>
<dbReference type="eggNOG" id="COG0607">
    <property type="taxonomic scope" value="Bacteria"/>
</dbReference>
<dbReference type="Proteomes" id="UP000002534">
    <property type="component" value="Chromosome"/>
</dbReference>
<dbReference type="GO" id="GO:0016491">
    <property type="term" value="F:oxidoreductase activity"/>
    <property type="evidence" value="ECO:0007669"/>
    <property type="project" value="InterPro"/>
</dbReference>
<gene>
    <name evidence="2" type="ordered locus">Pcar_2274</name>
</gene>
<dbReference type="InterPro" id="IPR001763">
    <property type="entry name" value="Rhodanese-like_dom"/>
</dbReference>
<dbReference type="PROSITE" id="PS50206">
    <property type="entry name" value="RHODANESE_3"/>
    <property type="match status" value="1"/>
</dbReference>
<keyword evidence="3" id="KW-1185">Reference proteome</keyword>
<dbReference type="RefSeq" id="WP_011342031.1">
    <property type="nucleotide sequence ID" value="NC_007498.2"/>
</dbReference>
<dbReference type="InterPro" id="IPR003251">
    <property type="entry name" value="Rr_diiron-bd_dom"/>
</dbReference>
<dbReference type="PANTHER" id="PTHR43031">
    <property type="entry name" value="FAD-DEPENDENT OXIDOREDUCTASE"/>
    <property type="match status" value="1"/>
</dbReference>
<dbReference type="Pfam" id="PF02915">
    <property type="entry name" value="Rubrerythrin"/>
    <property type="match status" value="1"/>
</dbReference>
<dbReference type="KEGG" id="pca:Pcar_2274"/>
<dbReference type="InterPro" id="IPR001307">
    <property type="entry name" value="Thiosulphate_STrfase_CS"/>
</dbReference>
<evidence type="ECO:0000313" key="2">
    <source>
        <dbReference type="EMBL" id="ABA89513.1"/>
    </source>
</evidence>
<feature type="domain" description="Rhodanese" evidence="1">
    <location>
        <begin position="26"/>
        <end position="114"/>
    </location>
</feature>
<dbReference type="GO" id="GO:0004792">
    <property type="term" value="F:thiosulfate-cyanide sulfurtransferase activity"/>
    <property type="evidence" value="ECO:0007669"/>
    <property type="project" value="InterPro"/>
</dbReference>
<reference evidence="3" key="1">
    <citation type="submission" date="2005-10" db="EMBL/GenBank/DDBJ databases">
        <title>Complete sequence of Pelobacter carbinolicus DSM 2380.</title>
        <authorList>
            <person name="Copeland A."/>
            <person name="Lucas S."/>
            <person name="Lapidus A."/>
            <person name="Barry K."/>
            <person name="Detter J.C."/>
            <person name="Glavina T."/>
            <person name="Hammon N."/>
            <person name="Israni S."/>
            <person name="Pitluck S."/>
            <person name="Chertkov O."/>
            <person name="Schmutz J."/>
            <person name="Larimer F."/>
            <person name="Land M."/>
            <person name="Kyrpides N."/>
            <person name="Ivanova N."/>
            <person name="Richardson P."/>
        </authorList>
    </citation>
    <scope>NUCLEOTIDE SEQUENCE [LARGE SCALE GENOMIC DNA]</scope>
    <source>
        <strain evidence="3">DSM 2380 / NBRC 103641 / GraBd1</strain>
    </source>
</reference>
<dbReference type="GO" id="GO:0046872">
    <property type="term" value="F:metal ion binding"/>
    <property type="evidence" value="ECO:0007669"/>
    <property type="project" value="InterPro"/>
</dbReference>
<organism evidence="2 3">
    <name type="scientific">Syntrophotalea carbinolica (strain DSM 2380 / NBRC 103641 / GraBd1)</name>
    <name type="common">Pelobacter carbinolicus</name>
    <dbReference type="NCBI Taxonomy" id="338963"/>
    <lineage>
        <taxon>Bacteria</taxon>
        <taxon>Pseudomonadati</taxon>
        <taxon>Thermodesulfobacteriota</taxon>
        <taxon>Desulfuromonadia</taxon>
        <taxon>Desulfuromonadales</taxon>
        <taxon>Syntrophotaleaceae</taxon>
        <taxon>Syntrophotalea</taxon>
    </lineage>
</organism>
<evidence type="ECO:0000259" key="1">
    <source>
        <dbReference type="PROSITE" id="PS50206"/>
    </source>
</evidence>
<dbReference type="OrthoDB" id="285281at2"/>
<dbReference type="CDD" id="cd00158">
    <property type="entry name" value="RHOD"/>
    <property type="match status" value="1"/>
</dbReference>
<reference evidence="2 3" key="2">
    <citation type="journal article" date="2012" name="BMC Genomics">
        <title>The genome of Pelobacter carbinolicus reveals surprising metabolic capabilities and physiological features.</title>
        <authorList>
            <person name="Aklujkar M."/>
            <person name="Haveman S.A."/>
            <person name="Didonato R.Jr."/>
            <person name="Chertkov O."/>
            <person name="Han C.S."/>
            <person name="Land M.L."/>
            <person name="Brown P."/>
            <person name="Lovley D.R."/>
        </authorList>
    </citation>
    <scope>NUCLEOTIDE SEQUENCE [LARGE SCALE GENOMIC DNA]</scope>
    <source>
        <strain evidence="3">DSM 2380 / NBRC 103641 / GraBd1</strain>
    </source>
</reference>